<dbReference type="InterPro" id="IPR013228">
    <property type="entry name" value="PE-PPE_C"/>
</dbReference>
<accession>A0ABZ1YLQ7</accession>
<dbReference type="InterPro" id="IPR029058">
    <property type="entry name" value="AB_hydrolase_fold"/>
</dbReference>
<dbReference type="RefSeq" id="WP_329405480.1">
    <property type="nucleotide sequence ID" value="NZ_CP109441.1"/>
</dbReference>
<feature type="domain" description="PE-PPE" evidence="1">
    <location>
        <begin position="36"/>
        <end position="91"/>
    </location>
</feature>
<dbReference type="Pfam" id="PF08237">
    <property type="entry name" value="PE-PPE"/>
    <property type="match status" value="1"/>
</dbReference>
<dbReference type="Gene3D" id="3.40.50.1820">
    <property type="entry name" value="alpha/beta hydrolase"/>
    <property type="match status" value="1"/>
</dbReference>
<evidence type="ECO:0000313" key="3">
    <source>
        <dbReference type="Proteomes" id="UP001432062"/>
    </source>
</evidence>
<name>A0ABZ1YLQ7_9NOCA</name>
<gene>
    <name evidence="2" type="ORF">OG563_26830</name>
</gene>
<dbReference type="EMBL" id="CP109441">
    <property type="protein sequence ID" value="WUV42862.1"/>
    <property type="molecule type" value="Genomic_DNA"/>
</dbReference>
<protein>
    <submittedName>
        <fullName evidence="2">PE-PPE domain-containing protein</fullName>
    </submittedName>
</protein>
<dbReference type="Proteomes" id="UP001432062">
    <property type="component" value="Chromosome"/>
</dbReference>
<sequence length="238" mass="25439">MIDVLILGGTGFPHGEGISETFARRLDPSRFRYRYVDYPAQYGNPIPYDESVAIGTSALLWAIQEAANPVLLAGYSQGAGIAAQVAEQVGAGQHPDLEVVGAALIACPWRPPGPAVLGDPGGYGISGALEIQGMPVWYAAAVRDPITALPRGSMLRSVADLTGYWSATDPTKAVQWAESMAAAVREHRLQEWWSPFTLWDSFGALRQVSAYAAEGRHTDAYITEGHCAALADAVNRVL</sequence>
<evidence type="ECO:0000259" key="1">
    <source>
        <dbReference type="Pfam" id="PF08237"/>
    </source>
</evidence>
<evidence type="ECO:0000313" key="2">
    <source>
        <dbReference type="EMBL" id="WUV42862.1"/>
    </source>
</evidence>
<dbReference type="SUPFAM" id="SSF53474">
    <property type="entry name" value="alpha/beta-Hydrolases"/>
    <property type="match status" value="1"/>
</dbReference>
<keyword evidence="3" id="KW-1185">Reference proteome</keyword>
<organism evidence="2 3">
    <name type="scientific">Nocardia vinacea</name>
    <dbReference type="NCBI Taxonomy" id="96468"/>
    <lineage>
        <taxon>Bacteria</taxon>
        <taxon>Bacillati</taxon>
        <taxon>Actinomycetota</taxon>
        <taxon>Actinomycetes</taxon>
        <taxon>Mycobacteriales</taxon>
        <taxon>Nocardiaceae</taxon>
        <taxon>Nocardia</taxon>
    </lineage>
</organism>
<proteinExistence type="predicted"/>
<reference evidence="2" key="1">
    <citation type="submission" date="2022-10" db="EMBL/GenBank/DDBJ databases">
        <title>The complete genomes of actinobacterial strains from the NBC collection.</title>
        <authorList>
            <person name="Joergensen T.S."/>
            <person name="Alvarez Arevalo M."/>
            <person name="Sterndorff E.B."/>
            <person name="Faurdal D."/>
            <person name="Vuksanovic O."/>
            <person name="Mourched A.-S."/>
            <person name="Charusanti P."/>
            <person name="Shaw S."/>
            <person name="Blin K."/>
            <person name="Weber T."/>
        </authorList>
    </citation>
    <scope>NUCLEOTIDE SEQUENCE</scope>
    <source>
        <strain evidence="2">NBC_01482</strain>
    </source>
</reference>